<accession>A0A833VFH2</accession>
<dbReference type="SUPFAM" id="SSF51069">
    <property type="entry name" value="Carbonic anhydrase"/>
    <property type="match status" value="1"/>
</dbReference>
<comment type="caution">
    <text evidence="2">The sequence shown here is derived from an EMBL/GenBank/DDBJ whole genome shotgun (WGS) entry which is preliminary data.</text>
</comment>
<dbReference type="Gene3D" id="3.10.200.10">
    <property type="entry name" value="Alpha carbonic anhydrase"/>
    <property type="match status" value="1"/>
</dbReference>
<dbReference type="InterPro" id="IPR001148">
    <property type="entry name" value="CA_dom"/>
</dbReference>
<proteinExistence type="predicted"/>
<dbReference type="EMBL" id="SWLB01000022">
    <property type="protein sequence ID" value="KAF3324105.1"/>
    <property type="molecule type" value="Genomic_DNA"/>
</dbReference>
<evidence type="ECO:0000313" key="2">
    <source>
        <dbReference type="EMBL" id="KAF3324105.1"/>
    </source>
</evidence>
<dbReference type="InterPro" id="IPR036398">
    <property type="entry name" value="CA_dom_sf"/>
</dbReference>
<keyword evidence="3" id="KW-1185">Reference proteome</keyword>
<dbReference type="Proteomes" id="UP000623129">
    <property type="component" value="Unassembled WGS sequence"/>
</dbReference>
<dbReference type="AlphaFoldDB" id="A0A833VFH2"/>
<dbReference type="CDD" id="cd03124">
    <property type="entry name" value="alpha_CA_prokaryotic_like"/>
    <property type="match status" value="1"/>
</dbReference>
<evidence type="ECO:0000313" key="3">
    <source>
        <dbReference type="Proteomes" id="UP000623129"/>
    </source>
</evidence>
<reference evidence="2" key="1">
    <citation type="submission" date="2020-01" db="EMBL/GenBank/DDBJ databases">
        <title>Genome sequence of Kobresia littledalei, the first chromosome-level genome in the family Cyperaceae.</title>
        <authorList>
            <person name="Qu G."/>
        </authorList>
    </citation>
    <scope>NUCLEOTIDE SEQUENCE</scope>
    <source>
        <strain evidence="2">C.B.Clarke</strain>
        <tissue evidence="2">Leaf</tissue>
    </source>
</reference>
<organism evidence="2 3">
    <name type="scientific">Carex littledalei</name>
    <dbReference type="NCBI Taxonomy" id="544730"/>
    <lineage>
        <taxon>Eukaryota</taxon>
        <taxon>Viridiplantae</taxon>
        <taxon>Streptophyta</taxon>
        <taxon>Embryophyta</taxon>
        <taxon>Tracheophyta</taxon>
        <taxon>Spermatophyta</taxon>
        <taxon>Magnoliopsida</taxon>
        <taxon>Liliopsida</taxon>
        <taxon>Poales</taxon>
        <taxon>Cyperaceae</taxon>
        <taxon>Cyperoideae</taxon>
        <taxon>Cariceae</taxon>
        <taxon>Carex</taxon>
        <taxon>Carex subgen. Euthyceras</taxon>
    </lineage>
</organism>
<feature type="domain" description="Alpha-carbonic anhydrase" evidence="1">
    <location>
        <begin position="1"/>
        <end position="114"/>
    </location>
</feature>
<dbReference type="PANTHER" id="PTHR18952">
    <property type="entry name" value="CARBONIC ANHYDRASE"/>
    <property type="match status" value="1"/>
</dbReference>
<dbReference type="GO" id="GO:0006730">
    <property type="term" value="P:one-carbon metabolic process"/>
    <property type="evidence" value="ECO:0007669"/>
    <property type="project" value="TreeGrafter"/>
</dbReference>
<protein>
    <submittedName>
        <fullName evidence="2">Alpha carbonic anhydrase 7</fullName>
    </submittedName>
</protein>
<dbReference type="InterPro" id="IPR041891">
    <property type="entry name" value="Alpha_CA_prokaryot-like"/>
</dbReference>
<dbReference type="GO" id="GO:0004089">
    <property type="term" value="F:carbonate dehydratase activity"/>
    <property type="evidence" value="ECO:0007669"/>
    <property type="project" value="InterPro"/>
</dbReference>
<evidence type="ECO:0000259" key="1">
    <source>
        <dbReference type="PROSITE" id="PS51144"/>
    </source>
</evidence>
<dbReference type="InterPro" id="IPR023561">
    <property type="entry name" value="Carbonic_anhydrase_a-class"/>
</dbReference>
<dbReference type="GO" id="GO:0008270">
    <property type="term" value="F:zinc ion binding"/>
    <property type="evidence" value="ECO:0007669"/>
    <property type="project" value="InterPro"/>
</dbReference>
<dbReference type="OrthoDB" id="429145at2759"/>
<sequence>MHMVHLTPDGKKIAVIGFLYKYGRPDPLLDELEPYIKEIANKEHEEESVGIVDPRKIKLGSRKYYRYMGSLTVPPCTEGVVWTIVKKDAHDNSRPLHNIYDRMISMYEPMKINK</sequence>
<dbReference type="PROSITE" id="PS51144">
    <property type="entry name" value="ALPHA_CA_2"/>
    <property type="match status" value="1"/>
</dbReference>
<name>A0A833VFH2_9POAL</name>
<gene>
    <name evidence="2" type="ORF">FCM35_KLT11572</name>
</gene>
<dbReference type="Pfam" id="PF00194">
    <property type="entry name" value="Carb_anhydrase"/>
    <property type="match status" value="1"/>
</dbReference>
<dbReference type="PANTHER" id="PTHR18952:SF208">
    <property type="entry name" value="CARBONIC ANHYDRASE XA-RELATED"/>
    <property type="match status" value="1"/>
</dbReference>